<proteinExistence type="predicted"/>
<gene>
    <name evidence="3" type="ORF">MEG1DRAFT_01052</name>
</gene>
<dbReference type="AlphaFoldDB" id="A0A081S029"/>
<dbReference type="RefSeq" id="WP_021326382.1">
    <property type="nucleotide sequence ID" value="NZ_CAWLUD010000010.1"/>
</dbReference>
<dbReference type="CDD" id="cd00093">
    <property type="entry name" value="HTH_XRE"/>
    <property type="match status" value="1"/>
</dbReference>
<dbReference type="Pfam" id="PF01381">
    <property type="entry name" value="HTH_3"/>
    <property type="match status" value="1"/>
</dbReference>
<dbReference type="InterPro" id="IPR001387">
    <property type="entry name" value="Cro/C1-type_HTH"/>
</dbReference>
<dbReference type="InterPro" id="IPR010982">
    <property type="entry name" value="Lambda_DNA-bd_dom_sf"/>
</dbReference>
<dbReference type="Gene3D" id="1.10.260.40">
    <property type="entry name" value="lambda repressor-like DNA-binding domains"/>
    <property type="match status" value="1"/>
</dbReference>
<reference evidence="3 4" key="1">
    <citation type="submission" date="2014-03" db="EMBL/GenBank/DDBJ databases">
        <title>Draft Genome of Photorhabdus temperata Meg1.</title>
        <authorList>
            <person name="Hurst S.G.IV."/>
            <person name="Morris K."/>
            <person name="Thomas K."/>
            <person name="Tisa L.S."/>
        </authorList>
    </citation>
    <scope>NUCLEOTIDE SEQUENCE [LARGE SCALE GENOMIC DNA]</scope>
    <source>
        <strain evidence="3 4">Meg1</strain>
    </source>
</reference>
<dbReference type="PANTHER" id="PTHR36924">
    <property type="entry name" value="ANTITOXIN HIGA-1"/>
    <property type="match status" value="1"/>
</dbReference>
<protein>
    <submittedName>
        <fullName evidence="3">Addiction module antidote protein, HigA family</fullName>
    </submittedName>
</protein>
<dbReference type="PROSITE" id="PS50943">
    <property type="entry name" value="HTH_CROC1"/>
    <property type="match status" value="1"/>
</dbReference>
<dbReference type="PATRIC" id="fig|1393735.3.peg.1085"/>
<evidence type="ECO:0000313" key="4">
    <source>
        <dbReference type="Proteomes" id="UP000028002"/>
    </source>
</evidence>
<comment type="caution">
    <text evidence="3">The sequence shown here is derived from an EMBL/GenBank/DDBJ whole genome shotgun (WGS) entry which is preliminary data.</text>
</comment>
<sequence>MIEALKIPAHQPTSVGAMLKEEFLEPLGITQGELAKAMGVGRKTVNELCGGRRGVTAETAFLLAKVLGTTPEFWLNLQFINDMWLAQHNEVLADKLQHARPLVAA</sequence>
<dbReference type="NCBIfam" id="TIGR02607">
    <property type="entry name" value="antidote_HigA"/>
    <property type="match status" value="1"/>
</dbReference>
<name>A0A081S029_PHOTE</name>
<organism evidence="3 4">
    <name type="scientific">Photorhabdus temperata subsp. temperata Meg1</name>
    <dbReference type="NCBI Taxonomy" id="1393735"/>
    <lineage>
        <taxon>Bacteria</taxon>
        <taxon>Pseudomonadati</taxon>
        <taxon>Pseudomonadota</taxon>
        <taxon>Gammaproteobacteria</taxon>
        <taxon>Enterobacterales</taxon>
        <taxon>Morganellaceae</taxon>
        <taxon>Photorhabdus</taxon>
    </lineage>
</organism>
<keyword evidence="1" id="KW-0238">DNA-binding</keyword>
<dbReference type="PANTHER" id="PTHR36924:SF1">
    <property type="entry name" value="ANTITOXIN HIGA-1"/>
    <property type="match status" value="1"/>
</dbReference>
<dbReference type="InterPro" id="IPR013430">
    <property type="entry name" value="Toxin_antidote_HigA"/>
</dbReference>
<dbReference type="GO" id="GO:0003677">
    <property type="term" value="F:DNA binding"/>
    <property type="evidence" value="ECO:0007669"/>
    <property type="project" value="UniProtKB-KW"/>
</dbReference>
<evidence type="ECO:0000256" key="1">
    <source>
        <dbReference type="ARBA" id="ARBA00023125"/>
    </source>
</evidence>
<feature type="domain" description="HTH cro/C1-type" evidence="2">
    <location>
        <begin position="19"/>
        <end position="74"/>
    </location>
</feature>
<accession>A0A081S029</accession>
<dbReference type="SMART" id="SM00530">
    <property type="entry name" value="HTH_XRE"/>
    <property type="match status" value="1"/>
</dbReference>
<evidence type="ECO:0000313" key="3">
    <source>
        <dbReference type="EMBL" id="KER04282.1"/>
    </source>
</evidence>
<dbReference type="EMBL" id="JGVH01000010">
    <property type="protein sequence ID" value="KER04282.1"/>
    <property type="molecule type" value="Genomic_DNA"/>
</dbReference>
<dbReference type="SUPFAM" id="SSF47413">
    <property type="entry name" value="lambda repressor-like DNA-binding domains"/>
    <property type="match status" value="1"/>
</dbReference>
<evidence type="ECO:0000259" key="2">
    <source>
        <dbReference type="PROSITE" id="PS50943"/>
    </source>
</evidence>
<dbReference type="Proteomes" id="UP000028002">
    <property type="component" value="Unassembled WGS sequence"/>
</dbReference>